<dbReference type="EMBL" id="SNRW01016141">
    <property type="protein sequence ID" value="KAA6369667.1"/>
    <property type="molecule type" value="Genomic_DNA"/>
</dbReference>
<accession>A0A5J4UGY6</accession>
<proteinExistence type="predicted"/>
<comment type="caution">
    <text evidence="1">The sequence shown here is derived from an EMBL/GenBank/DDBJ whole genome shotgun (WGS) entry which is preliminary data.</text>
</comment>
<reference evidence="1 2" key="1">
    <citation type="submission" date="2019-03" db="EMBL/GenBank/DDBJ databases">
        <title>Single cell metagenomics reveals metabolic interactions within the superorganism composed of flagellate Streblomastix strix and complex community of Bacteroidetes bacteria on its surface.</title>
        <authorList>
            <person name="Treitli S.C."/>
            <person name="Kolisko M."/>
            <person name="Husnik F."/>
            <person name="Keeling P."/>
            <person name="Hampl V."/>
        </authorList>
    </citation>
    <scope>NUCLEOTIDE SEQUENCE [LARGE SCALE GENOMIC DNA]</scope>
    <source>
        <strain evidence="1">ST1C</strain>
    </source>
</reference>
<dbReference type="AlphaFoldDB" id="A0A5J4UGY6"/>
<gene>
    <name evidence="1" type="ORF">EZS28_034807</name>
</gene>
<protein>
    <submittedName>
        <fullName evidence="1">Uncharacterized protein</fullName>
    </submittedName>
</protein>
<dbReference type="Proteomes" id="UP000324800">
    <property type="component" value="Unassembled WGS sequence"/>
</dbReference>
<evidence type="ECO:0000313" key="1">
    <source>
        <dbReference type="EMBL" id="KAA6369667.1"/>
    </source>
</evidence>
<evidence type="ECO:0000313" key="2">
    <source>
        <dbReference type="Proteomes" id="UP000324800"/>
    </source>
</evidence>
<sequence>MSFQTVTLLFEVENLAVIKSWIEALPSNTFNADRKKVLNNYFRNYLENILNLTENMLEMEKHALIKVKNVINIVVHQFKQEFGFEPCFGQSAQQSDEEDGVLIMKKDTKQGVKLVTVQADLEICIQTIFFYACVWGVG</sequence>
<name>A0A5J4UGY6_9EUKA</name>
<organism evidence="1 2">
    <name type="scientific">Streblomastix strix</name>
    <dbReference type="NCBI Taxonomy" id="222440"/>
    <lineage>
        <taxon>Eukaryota</taxon>
        <taxon>Metamonada</taxon>
        <taxon>Preaxostyla</taxon>
        <taxon>Oxymonadida</taxon>
        <taxon>Streblomastigidae</taxon>
        <taxon>Streblomastix</taxon>
    </lineage>
</organism>